<feature type="domain" description="C2" evidence="2">
    <location>
        <begin position="1"/>
        <end position="108"/>
    </location>
</feature>
<dbReference type="CDD" id="cd04049">
    <property type="entry name" value="C2_putative_Elicitor-responsive_gene"/>
    <property type="match status" value="1"/>
</dbReference>
<dbReference type="Pfam" id="PF00168">
    <property type="entry name" value="C2"/>
    <property type="match status" value="1"/>
</dbReference>
<organism evidence="3 4">
    <name type="scientific">Stylosanthes scabra</name>
    <dbReference type="NCBI Taxonomy" id="79078"/>
    <lineage>
        <taxon>Eukaryota</taxon>
        <taxon>Viridiplantae</taxon>
        <taxon>Streptophyta</taxon>
        <taxon>Embryophyta</taxon>
        <taxon>Tracheophyta</taxon>
        <taxon>Spermatophyta</taxon>
        <taxon>Magnoliopsida</taxon>
        <taxon>eudicotyledons</taxon>
        <taxon>Gunneridae</taxon>
        <taxon>Pentapetalae</taxon>
        <taxon>rosids</taxon>
        <taxon>fabids</taxon>
        <taxon>Fabales</taxon>
        <taxon>Fabaceae</taxon>
        <taxon>Papilionoideae</taxon>
        <taxon>50 kb inversion clade</taxon>
        <taxon>dalbergioids sensu lato</taxon>
        <taxon>Dalbergieae</taxon>
        <taxon>Pterocarpus clade</taxon>
        <taxon>Stylosanthes</taxon>
    </lineage>
</organism>
<gene>
    <name evidence="3" type="ORF">PIB30_031227</name>
</gene>
<dbReference type="Pfam" id="PF04784">
    <property type="entry name" value="DUF547"/>
    <property type="match status" value="1"/>
</dbReference>
<proteinExistence type="predicted"/>
<keyword evidence="1" id="KW-0175">Coiled coil</keyword>
<protein>
    <recommendedName>
        <fullName evidence="2">C2 domain-containing protein</fullName>
    </recommendedName>
</protein>
<evidence type="ECO:0000259" key="2">
    <source>
        <dbReference type="PROSITE" id="PS50004"/>
    </source>
</evidence>
<dbReference type="InterPro" id="IPR006869">
    <property type="entry name" value="DUF547"/>
</dbReference>
<dbReference type="InterPro" id="IPR025757">
    <property type="entry name" value="MIP1_Leuzipper"/>
</dbReference>
<feature type="coiled-coil region" evidence="1">
    <location>
        <begin position="200"/>
        <end position="227"/>
    </location>
</feature>
<name>A0ABU6UB86_9FABA</name>
<dbReference type="PROSITE" id="PS50004">
    <property type="entry name" value="C2"/>
    <property type="match status" value="1"/>
</dbReference>
<accession>A0ABU6UB86</accession>
<sequence length="675" mass="77312">MAIGLMEVQLLKAKDLKVTDFFGKIDPYVVMQYKGQEKRSTVANGQGRNPVWNEKFMFRAEYPSGSGDQYKLILKIMDKDTFSKDDYLGQAIIYVKDLLAQGIENGGAKLQSLKYRVIGENNSYCGEIDVAITFTPKMKFEDYLMEKSQEPQKRGELEKEVVILQAQLKGEQAMNRVLRCALQGPVFSLPLIPSVFPPEVYELLEELAMVEEEIVLLERKVKELKLRLYQERELEIIQHRKKLNNNKACKKQFQGSSEYGPMTTEHRYSSQNYQVFAKGRKSRDRRASLSSSWDIHTLLSMPRKSNEYEAARRSTQKIPRQFPMQIETSIEKPNELSEELVKCLIGIFLELNRASSSSSLDRNRIEESETVPRLITLSSCMKSTGFISKTSFSCKTPSSFHSNGNNASYYDPYGTSSDLDCTARDVGPYKHLIQVTSSSLDINRFSQCLPAFKKLRSLMHKLCDVDLSFLSYKQKLAFWINIYNACIMNAFLDHGLPSTNDKLLSLMNKAAMNVGGIVLNALAIEHFILRHPYESNQGPVDEKEVLLRHAYGLGYPEPNITFALCRGTWSSPALRVYSAEEVVNELGRAKVEYLEASVGITNKRKIIVPKLLQWHMEDFADDMESLLEWIYSQLPRSGSFKRAMMECLIRETKYPISKMVELQPYESEFRYLIPI</sequence>
<dbReference type="InterPro" id="IPR035892">
    <property type="entry name" value="C2_domain_sf"/>
</dbReference>
<evidence type="ECO:0000313" key="4">
    <source>
        <dbReference type="Proteomes" id="UP001341840"/>
    </source>
</evidence>
<evidence type="ECO:0000256" key="1">
    <source>
        <dbReference type="SAM" id="Coils"/>
    </source>
</evidence>
<dbReference type="InterPro" id="IPR000008">
    <property type="entry name" value="C2_dom"/>
</dbReference>
<dbReference type="Gene3D" id="2.60.40.150">
    <property type="entry name" value="C2 domain"/>
    <property type="match status" value="1"/>
</dbReference>
<dbReference type="PANTHER" id="PTHR46248">
    <property type="entry name" value="EXPRESSED PROTEIN"/>
    <property type="match status" value="1"/>
</dbReference>
<comment type="caution">
    <text evidence="3">The sequence shown here is derived from an EMBL/GenBank/DDBJ whole genome shotgun (WGS) entry which is preliminary data.</text>
</comment>
<reference evidence="3 4" key="1">
    <citation type="journal article" date="2023" name="Plants (Basel)">
        <title>Bridging the Gap: Combining Genomics and Transcriptomics Approaches to Understand Stylosanthes scabra, an Orphan Legume from the Brazilian Caatinga.</title>
        <authorList>
            <person name="Ferreira-Neto J.R.C."/>
            <person name="da Silva M.D."/>
            <person name="Binneck E."/>
            <person name="de Melo N.F."/>
            <person name="da Silva R.H."/>
            <person name="de Melo A.L.T.M."/>
            <person name="Pandolfi V."/>
            <person name="Bustamante F.O."/>
            <person name="Brasileiro-Vidal A.C."/>
            <person name="Benko-Iseppon A.M."/>
        </authorList>
    </citation>
    <scope>NUCLEOTIDE SEQUENCE [LARGE SCALE GENOMIC DNA]</scope>
    <source>
        <tissue evidence="3">Leaves</tissue>
    </source>
</reference>
<keyword evidence="4" id="KW-1185">Reference proteome</keyword>
<dbReference type="SUPFAM" id="SSF49562">
    <property type="entry name" value="C2 domain (Calcium/lipid-binding domain, CaLB)"/>
    <property type="match status" value="1"/>
</dbReference>
<evidence type="ECO:0000313" key="3">
    <source>
        <dbReference type="EMBL" id="MED6158269.1"/>
    </source>
</evidence>
<dbReference type="Proteomes" id="UP001341840">
    <property type="component" value="Unassembled WGS sequence"/>
</dbReference>
<dbReference type="SMART" id="SM00239">
    <property type="entry name" value="C2"/>
    <property type="match status" value="1"/>
</dbReference>
<dbReference type="Pfam" id="PF14389">
    <property type="entry name" value="Lzipper-MIP1"/>
    <property type="match status" value="1"/>
</dbReference>
<dbReference type="PANTHER" id="PTHR46248:SF4">
    <property type="entry name" value="OS01G0147800 PROTEIN"/>
    <property type="match status" value="1"/>
</dbReference>
<dbReference type="EMBL" id="JASCZI010120962">
    <property type="protein sequence ID" value="MED6158269.1"/>
    <property type="molecule type" value="Genomic_DNA"/>
</dbReference>